<reference evidence="2 3" key="1">
    <citation type="submission" date="2019-03" db="EMBL/GenBank/DDBJ databases">
        <title>Genomic Encyclopedia of Type Strains, Phase IV (KMG-IV): sequencing the most valuable type-strain genomes for metagenomic binning, comparative biology and taxonomic classification.</title>
        <authorList>
            <person name="Goeker M."/>
        </authorList>
    </citation>
    <scope>NUCLEOTIDE SEQUENCE [LARGE SCALE GENOMIC DNA]</scope>
    <source>
        <strain evidence="2 3">DSM 102852</strain>
    </source>
</reference>
<dbReference type="Pfam" id="PF01809">
    <property type="entry name" value="YidD"/>
    <property type="match status" value="1"/>
</dbReference>
<name>A0A4R6YAE3_9BURK</name>
<dbReference type="HAMAP" id="MF_00386">
    <property type="entry name" value="UPF0161_YidD"/>
    <property type="match status" value="1"/>
</dbReference>
<dbReference type="PANTHER" id="PTHR33383:SF1">
    <property type="entry name" value="MEMBRANE PROTEIN INSERTION EFFICIENCY FACTOR-RELATED"/>
    <property type="match status" value="1"/>
</dbReference>
<evidence type="ECO:0000313" key="2">
    <source>
        <dbReference type="EMBL" id="TDR32518.1"/>
    </source>
</evidence>
<evidence type="ECO:0000313" key="3">
    <source>
        <dbReference type="Proteomes" id="UP000294480"/>
    </source>
</evidence>
<comment type="function">
    <text evidence="1">Could be involved in insertion of integral membrane proteins into the membrane.</text>
</comment>
<comment type="similarity">
    <text evidence="1">Belongs to the UPF0161 family.</text>
</comment>
<dbReference type="EMBL" id="SNZE01000003">
    <property type="protein sequence ID" value="TDR32518.1"/>
    <property type="molecule type" value="Genomic_DNA"/>
</dbReference>
<dbReference type="RefSeq" id="WP_133619069.1">
    <property type="nucleotide sequence ID" value="NZ_SNZE01000003.1"/>
</dbReference>
<comment type="caution">
    <text evidence="2">The sequence shown here is derived from an EMBL/GenBank/DDBJ whole genome shotgun (WGS) entry which is preliminary data.</text>
</comment>
<organism evidence="2 3">
    <name type="scientific">Hydromonas duriensis</name>
    <dbReference type="NCBI Taxonomy" id="1527608"/>
    <lineage>
        <taxon>Bacteria</taxon>
        <taxon>Pseudomonadati</taxon>
        <taxon>Pseudomonadota</taxon>
        <taxon>Betaproteobacteria</taxon>
        <taxon>Burkholderiales</taxon>
        <taxon>Burkholderiaceae</taxon>
        <taxon>Hydromonas</taxon>
    </lineage>
</organism>
<dbReference type="NCBIfam" id="TIGR00278">
    <property type="entry name" value="membrane protein insertion efficiency factor YidD"/>
    <property type="match status" value="1"/>
</dbReference>
<dbReference type="InterPro" id="IPR002696">
    <property type="entry name" value="Membr_insert_effic_factor_YidD"/>
</dbReference>
<accession>A0A4R6YAE3</accession>
<dbReference type="SMART" id="SM01234">
    <property type="entry name" value="Haemolytic"/>
    <property type="match status" value="1"/>
</dbReference>
<keyword evidence="3" id="KW-1185">Reference proteome</keyword>
<dbReference type="GO" id="GO:0005886">
    <property type="term" value="C:plasma membrane"/>
    <property type="evidence" value="ECO:0007669"/>
    <property type="project" value="UniProtKB-SubCell"/>
</dbReference>
<protein>
    <recommendedName>
        <fullName evidence="1">Putative membrane protein insertion efficiency factor</fullName>
    </recommendedName>
</protein>
<evidence type="ECO:0000256" key="1">
    <source>
        <dbReference type="HAMAP-Rule" id="MF_00386"/>
    </source>
</evidence>
<keyword evidence="1" id="KW-0472">Membrane</keyword>
<dbReference type="PANTHER" id="PTHR33383">
    <property type="entry name" value="MEMBRANE PROTEIN INSERTION EFFICIENCY FACTOR-RELATED"/>
    <property type="match status" value="1"/>
</dbReference>
<dbReference type="Proteomes" id="UP000294480">
    <property type="component" value="Unassembled WGS sequence"/>
</dbReference>
<comment type="subcellular location">
    <subcellularLocation>
        <location evidence="1">Cell membrane</location>
        <topology evidence="1">Peripheral membrane protein</topology>
        <orientation evidence="1">Cytoplasmic side</orientation>
    </subcellularLocation>
</comment>
<dbReference type="AlphaFoldDB" id="A0A4R6YAE3"/>
<proteinExistence type="inferred from homology"/>
<gene>
    <name evidence="2" type="ORF">DFR44_10331</name>
</gene>
<dbReference type="OrthoDB" id="9801753at2"/>
<keyword evidence="1" id="KW-1003">Cell membrane</keyword>
<sequence length="83" mass="9324">MKSIFIALVRAYQLLISPLTANHCRYYPTCSRYAIIAIERHGAWRGGWLAVKRIARCRPGYPGGIDEVPTVEALNQSCGCRRS</sequence>